<evidence type="ECO:0000313" key="6">
    <source>
        <dbReference type="Proteomes" id="UP001230156"/>
    </source>
</evidence>
<proteinExistence type="predicted"/>
<protein>
    <submittedName>
        <fullName evidence="5">GlxA family transcriptional regulator</fullName>
    </submittedName>
</protein>
<evidence type="ECO:0000256" key="1">
    <source>
        <dbReference type="ARBA" id="ARBA00023015"/>
    </source>
</evidence>
<dbReference type="InterPro" id="IPR018060">
    <property type="entry name" value="HTH_AraC"/>
</dbReference>
<organism evidence="5 6">
    <name type="scientific">Dongia sedimenti</name>
    <dbReference type="NCBI Taxonomy" id="3064282"/>
    <lineage>
        <taxon>Bacteria</taxon>
        <taxon>Pseudomonadati</taxon>
        <taxon>Pseudomonadota</taxon>
        <taxon>Alphaproteobacteria</taxon>
        <taxon>Rhodospirillales</taxon>
        <taxon>Dongiaceae</taxon>
        <taxon>Dongia</taxon>
    </lineage>
</organism>
<dbReference type="InterPro" id="IPR052158">
    <property type="entry name" value="INH-QAR"/>
</dbReference>
<dbReference type="PROSITE" id="PS00041">
    <property type="entry name" value="HTH_ARAC_FAMILY_1"/>
    <property type="match status" value="1"/>
</dbReference>
<dbReference type="InterPro" id="IPR029062">
    <property type="entry name" value="Class_I_gatase-like"/>
</dbReference>
<dbReference type="PANTHER" id="PTHR43130">
    <property type="entry name" value="ARAC-FAMILY TRANSCRIPTIONAL REGULATOR"/>
    <property type="match status" value="1"/>
</dbReference>
<dbReference type="CDD" id="cd03136">
    <property type="entry name" value="GATase1_AraC_ArgR_like"/>
    <property type="match status" value="1"/>
</dbReference>
<dbReference type="Gene3D" id="1.10.10.60">
    <property type="entry name" value="Homeodomain-like"/>
    <property type="match status" value="2"/>
</dbReference>
<keyword evidence="1" id="KW-0805">Transcription regulation</keyword>
<dbReference type="InterPro" id="IPR018062">
    <property type="entry name" value="HTH_AraC-typ_CS"/>
</dbReference>
<comment type="caution">
    <text evidence="5">The sequence shown here is derived from an EMBL/GenBank/DDBJ whole genome shotgun (WGS) entry which is preliminary data.</text>
</comment>
<keyword evidence="3" id="KW-0804">Transcription</keyword>
<reference evidence="6" key="1">
    <citation type="submission" date="2023-08" db="EMBL/GenBank/DDBJ databases">
        <title>Rhodospirillaceae gen. nov., a novel taxon isolated from the Yangtze River Yuezi River estuary sludge.</title>
        <authorList>
            <person name="Ruan L."/>
        </authorList>
    </citation>
    <scope>NUCLEOTIDE SEQUENCE [LARGE SCALE GENOMIC DNA]</scope>
    <source>
        <strain evidence="6">R-7</strain>
    </source>
</reference>
<dbReference type="SUPFAM" id="SSF46689">
    <property type="entry name" value="Homeodomain-like"/>
    <property type="match status" value="2"/>
</dbReference>
<accession>A0ABU0YRS6</accession>
<dbReference type="Pfam" id="PF12833">
    <property type="entry name" value="HTH_18"/>
    <property type="match status" value="1"/>
</dbReference>
<dbReference type="Gene3D" id="3.40.50.880">
    <property type="match status" value="1"/>
</dbReference>
<feature type="domain" description="HTH araC/xylS-type" evidence="4">
    <location>
        <begin position="226"/>
        <end position="323"/>
    </location>
</feature>
<evidence type="ECO:0000313" key="5">
    <source>
        <dbReference type="EMBL" id="MDQ7250430.1"/>
    </source>
</evidence>
<dbReference type="Pfam" id="PF01965">
    <property type="entry name" value="DJ-1_PfpI"/>
    <property type="match status" value="1"/>
</dbReference>
<dbReference type="EMBL" id="JAUYVI010000007">
    <property type="protein sequence ID" value="MDQ7250430.1"/>
    <property type="molecule type" value="Genomic_DNA"/>
</dbReference>
<dbReference type="PANTHER" id="PTHR43130:SF3">
    <property type="entry name" value="HTH-TYPE TRANSCRIPTIONAL REGULATOR RV1931C"/>
    <property type="match status" value="1"/>
</dbReference>
<dbReference type="SUPFAM" id="SSF52317">
    <property type="entry name" value="Class I glutamine amidotransferase-like"/>
    <property type="match status" value="1"/>
</dbReference>
<evidence type="ECO:0000256" key="3">
    <source>
        <dbReference type="ARBA" id="ARBA00023163"/>
    </source>
</evidence>
<evidence type="ECO:0000259" key="4">
    <source>
        <dbReference type="PROSITE" id="PS01124"/>
    </source>
</evidence>
<name>A0ABU0YRS6_9PROT</name>
<dbReference type="InterPro" id="IPR009057">
    <property type="entry name" value="Homeodomain-like_sf"/>
</dbReference>
<dbReference type="PROSITE" id="PS01124">
    <property type="entry name" value="HTH_ARAC_FAMILY_2"/>
    <property type="match status" value="1"/>
</dbReference>
<dbReference type="RefSeq" id="WP_379959706.1">
    <property type="nucleotide sequence ID" value="NZ_JAUYVI010000007.1"/>
</dbReference>
<dbReference type="SMART" id="SM00342">
    <property type="entry name" value="HTH_ARAC"/>
    <property type="match status" value="1"/>
</dbReference>
<dbReference type="InterPro" id="IPR002818">
    <property type="entry name" value="DJ-1/PfpI"/>
</dbReference>
<dbReference type="Proteomes" id="UP001230156">
    <property type="component" value="Unassembled WGS sequence"/>
</dbReference>
<keyword evidence="2" id="KW-0238">DNA-binding</keyword>
<evidence type="ECO:0000256" key="2">
    <source>
        <dbReference type="ARBA" id="ARBA00023125"/>
    </source>
</evidence>
<sequence length="323" mass="36119">MESLASGSKIGIGTRRVAVLLFPGFPMMAFSAVVEPLRAANALCADPQYAWITVGIDGRSLTASNGITFKPDSTVQDDPTADYIVVCSGGNADQLTAKQPIKWIRKNLRRGAHLGSVADGAFYLARHGLLDGHACTLHWRSQPAFVEAFPQIELKRSVYVIDRTRFTSAGGVGAFDMMLDIIQQHHGETMAQKVAEWFVHDRIRATADREKLQLRLRTGIRNDLVLAAVARMEERMERGETIARIAKRLGISVWKLDRAFRADLKLSPGDYFRQMRMERASDLLIHSSLPIHEVGLACGYTDYSAFVRAFRRVHRKTPAQLRR</sequence>
<keyword evidence="6" id="KW-1185">Reference proteome</keyword>
<gene>
    <name evidence="5" type="ORF">Q8A70_22260</name>
</gene>